<dbReference type="SMART" id="SM00939">
    <property type="entry name" value="PepX_C"/>
    <property type="match status" value="1"/>
</dbReference>
<dbReference type="SUPFAM" id="SSF53474">
    <property type="entry name" value="alpha/beta-Hydrolases"/>
    <property type="match status" value="1"/>
</dbReference>
<feature type="region of interest" description="Disordered" evidence="2">
    <location>
        <begin position="526"/>
        <end position="567"/>
    </location>
</feature>
<dbReference type="Proteomes" id="UP001500420">
    <property type="component" value="Unassembled WGS sequence"/>
</dbReference>
<dbReference type="SUPFAM" id="SSF49785">
    <property type="entry name" value="Galactose-binding domain-like"/>
    <property type="match status" value="1"/>
</dbReference>
<evidence type="ECO:0000313" key="4">
    <source>
        <dbReference type="EMBL" id="GAA0662228.1"/>
    </source>
</evidence>
<dbReference type="Gene3D" id="3.40.50.1820">
    <property type="entry name" value="alpha/beta hydrolase"/>
    <property type="match status" value="1"/>
</dbReference>
<dbReference type="InterPro" id="IPR000383">
    <property type="entry name" value="Xaa-Pro-like_dom"/>
</dbReference>
<proteinExistence type="predicted"/>
<dbReference type="InterPro" id="IPR008979">
    <property type="entry name" value="Galactose-bd-like_sf"/>
</dbReference>
<dbReference type="RefSeq" id="WP_343772085.1">
    <property type="nucleotide sequence ID" value="NZ_BAAADV010000001.1"/>
</dbReference>
<dbReference type="Pfam" id="PF02129">
    <property type="entry name" value="Peptidase_S15"/>
    <property type="match status" value="1"/>
</dbReference>
<evidence type="ECO:0000256" key="2">
    <source>
        <dbReference type="SAM" id="MobiDB-lite"/>
    </source>
</evidence>
<keyword evidence="1 4" id="KW-0378">Hydrolase</keyword>
<feature type="region of interest" description="Disordered" evidence="2">
    <location>
        <begin position="330"/>
        <end position="403"/>
    </location>
</feature>
<comment type="caution">
    <text evidence="4">The sequence shown here is derived from an EMBL/GenBank/DDBJ whole genome shotgun (WGS) entry which is preliminary data.</text>
</comment>
<organism evidence="4 5">
    <name type="scientific">Natronoarchaeum mannanilyticum</name>
    <dbReference type="NCBI Taxonomy" id="926360"/>
    <lineage>
        <taxon>Archaea</taxon>
        <taxon>Methanobacteriati</taxon>
        <taxon>Methanobacteriota</taxon>
        <taxon>Stenosarchaea group</taxon>
        <taxon>Halobacteria</taxon>
        <taxon>Halobacteriales</taxon>
        <taxon>Natronoarchaeaceae</taxon>
    </lineage>
</organism>
<dbReference type="InterPro" id="IPR005674">
    <property type="entry name" value="CocE/Ser_esterase"/>
</dbReference>
<dbReference type="Gene3D" id="2.60.120.260">
    <property type="entry name" value="Galactose-binding domain-like"/>
    <property type="match status" value="1"/>
</dbReference>
<dbReference type="GO" id="GO:0008239">
    <property type="term" value="F:dipeptidyl-peptidase activity"/>
    <property type="evidence" value="ECO:0007669"/>
    <property type="project" value="InterPro"/>
</dbReference>
<name>A0AAV3T628_9EURY</name>
<feature type="compositionally biased region" description="Basic and acidic residues" evidence="2">
    <location>
        <begin position="549"/>
        <end position="559"/>
    </location>
</feature>
<dbReference type="NCBIfam" id="TIGR00976">
    <property type="entry name" value="CocE_NonD"/>
    <property type="match status" value="1"/>
</dbReference>
<evidence type="ECO:0000313" key="5">
    <source>
        <dbReference type="Proteomes" id="UP001500420"/>
    </source>
</evidence>
<dbReference type="Pfam" id="PF08530">
    <property type="entry name" value="PepX_C"/>
    <property type="match status" value="1"/>
</dbReference>
<dbReference type="InterPro" id="IPR013736">
    <property type="entry name" value="Xaa-Pro_dipept_C"/>
</dbReference>
<dbReference type="InterPro" id="IPR029058">
    <property type="entry name" value="AB_hydrolase_fold"/>
</dbReference>
<reference evidence="4 5" key="1">
    <citation type="journal article" date="2019" name="Int. J. Syst. Evol. Microbiol.">
        <title>The Global Catalogue of Microorganisms (GCM) 10K type strain sequencing project: providing services to taxonomists for standard genome sequencing and annotation.</title>
        <authorList>
            <consortium name="The Broad Institute Genomics Platform"/>
            <consortium name="The Broad Institute Genome Sequencing Center for Infectious Disease"/>
            <person name="Wu L."/>
            <person name="Ma J."/>
        </authorList>
    </citation>
    <scope>NUCLEOTIDE SEQUENCE [LARGE SCALE GENOMIC DNA]</scope>
    <source>
        <strain evidence="4 5">JCM 16328</strain>
    </source>
</reference>
<gene>
    <name evidence="4" type="ORF">GCM10009020_03340</name>
</gene>
<protein>
    <submittedName>
        <fullName evidence="4">CocE/NonD family hydrolase</fullName>
    </submittedName>
</protein>
<dbReference type="EMBL" id="BAAADV010000001">
    <property type="protein sequence ID" value="GAA0662228.1"/>
    <property type="molecule type" value="Genomic_DNA"/>
</dbReference>
<feature type="compositionally biased region" description="Basic and acidic residues" evidence="2">
    <location>
        <begin position="379"/>
        <end position="391"/>
    </location>
</feature>
<evidence type="ECO:0000256" key="1">
    <source>
        <dbReference type="ARBA" id="ARBA00022801"/>
    </source>
</evidence>
<dbReference type="Gene3D" id="1.10.3020.10">
    <property type="entry name" value="alpha-amino acid ester hydrolase ( Helical cap domain)"/>
    <property type="match status" value="1"/>
</dbReference>
<evidence type="ECO:0000259" key="3">
    <source>
        <dbReference type="SMART" id="SM00939"/>
    </source>
</evidence>
<accession>A0AAV3T628</accession>
<feature type="domain" description="Xaa-Pro dipeptidyl-peptidase C-terminal" evidence="3">
    <location>
        <begin position="302"/>
        <end position="562"/>
    </location>
</feature>
<keyword evidence="5" id="KW-1185">Reference proteome</keyword>
<sequence>MRGAEPVARLLTRWVERRSDLPPAETRDVGAETVAVPMPDGTDLEATHYYPRDLDGRPTVLVRTPYPRTGMGLIGRLIAERGFHVLFQSCRGTFGSGGEFVPFENERADGLATIEWLDDQPWFTGELGTTGMSYLGYTQWAVADHPAIDAMSTQATASNFERVTRPGGAFALGTSLRWAASMADSQSTWRFFARSAGIGADVEAGFETLPLVEADRTVVGEPIDAWRRNFGDPDRWREIDHSDRVADAAPTHHVGGWYDIALPPLLDDYRRQVDAGAEPYLTIGPWGHMDPGLNGACVDQSIRWLRARLLGDEAALREDPVRLFVQRSTASGEDAAASTGDDAGAQSGEWRTFESWPPSDVDAESRFLQPDGELGDESPGERGVEEYRYDPADPTPSVGGATFDEEAGQADQTELEARDDVLTYTTDPLSEPVTAIGPVSAELFVESSRERADIYACLCDVDPTGASLNVCDGIRRVAFDERDAGDHSEAVDGDGVRRVEVELWPTAYRFGRGHRLRLQIASGAFPRFDRNPGRPDPPGESATLLPADQRVHRGPDRPSRVALSTLE</sequence>
<feature type="compositionally biased region" description="Low complexity" evidence="2">
    <location>
        <begin position="330"/>
        <end position="345"/>
    </location>
</feature>
<dbReference type="AlphaFoldDB" id="A0AAV3T628"/>